<dbReference type="EMBL" id="ML996687">
    <property type="protein sequence ID" value="KAF2405578.1"/>
    <property type="molecule type" value="Genomic_DNA"/>
</dbReference>
<evidence type="ECO:0000313" key="3">
    <source>
        <dbReference type="Proteomes" id="UP000799640"/>
    </source>
</evidence>
<feature type="region of interest" description="Disordered" evidence="1">
    <location>
        <begin position="1"/>
        <end position="104"/>
    </location>
</feature>
<feature type="compositionally biased region" description="Pro residues" evidence="1">
    <location>
        <begin position="46"/>
        <end position="60"/>
    </location>
</feature>
<proteinExistence type="predicted"/>
<evidence type="ECO:0000256" key="1">
    <source>
        <dbReference type="SAM" id="MobiDB-lite"/>
    </source>
</evidence>
<sequence>MEGGGEGNAQFKRAQIRPRQPRLPREDHVVQLVREHDAGDWFLQLPAPPSASPPRQPGEPKPTHPKNTQTSLLCTAPNAANPVPQRRHAIPSPHSTSRASAHRTHSAYGSITTVLSAEVMSSATRGGVSLALRSKSSVTMHIASTADEMRSSKSRSARIHFGMGVGTRRRCRRGGKRRVAQGEFGGGGAWCIMLSSVLAVL</sequence>
<keyword evidence="3" id="KW-1185">Reference proteome</keyword>
<reference evidence="2" key="1">
    <citation type="journal article" date="2020" name="Stud. Mycol.">
        <title>101 Dothideomycetes genomes: a test case for predicting lifestyles and emergence of pathogens.</title>
        <authorList>
            <person name="Haridas S."/>
            <person name="Albert R."/>
            <person name="Binder M."/>
            <person name="Bloem J."/>
            <person name="Labutti K."/>
            <person name="Salamov A."/>
            <person name="Andreopoulos B."/>
            <person name="Baker S."/>
            <person name="Barry K."/>
            <person name="Bills G."/>
            <person name="Bluhm B."/>
            <person name="Cannon C."/>
            <person name="Castanera R."/>
            <person name="Culley D."/>
            <person name="Daum C."/>
            <person name="Ezra D."/>
            <person name="Gonzalez J."/>
            <person name="Henrissat B."/>
            <person name="Kuo A."/>
            <person name="Liang C."/>
            <person name="Lipzen A."/>
            <person name="Lutzoni F."/>
            <person name="Magnuson J."/>
            <person name="Mondo S."/>
            <person name="Nolan M."/>
            <person name="Ohm R."/>
            <person name="Pangilinan J."/>
            <person name="Park H.-J."/>
            <person name="Ramirez L."/>
            <person name="Alfaro M."/>
            <person name="Sun H."/>
            <person name="Tritt A."/>
            <person name="Yoshinaga Y."/>
            <person name="Zwiers L.-H."/>
            <person name="Turgeon B."/>
            <person name="Goodwin S."/>
            <person name="Spatafora J."/>
            <person name="Crous P."/>
            <person name="Grigoriev I."/>
        </authorList>
    </citation>
    <scope>NUCLEOTIDE SEQUENCE</scope>
    <source>
        <strain evidence="2">CBS 262.69</strain>
    </source>
</reference>
<gene>
    <name evidence="2" type="ORF">EJ06DRAFT_30834</name>
</gene>
<dbReference type="Proteomes" id="UP000799640">
    <property type="component" value="Unassembled WGS sequence"/>
</dbReference>
<organism evidence="2 3">
    <name type="scientific">Trichodelitschia bisporula</name>
    <dbReference type="NCBI Taxonomy" id="703511"/>
    <lineage>
        <taxon>Eukaryota</taxon>
        <taxon>Fungi</taxon>
        <taxon>Dikarya</taxon>
        <taxon>Ascomycota</taxon>
        <taxon>Pezizomycotina</taxon>
        <taxon>Dothideomycetes</taxon>
        <taxon>Dothideomycetes incertae sedis</taxon>
        <taxon>Phaeotrichales</taxon>
        <taxon>Phaeotrichaceae</taxon>
        <taxon>Trichodelitschia</taxon>
    </lineage>
</organism>
<evidence type="ECO:0000313" key="2">
    <source>
        <dbReference type="EMBL" id="KAF2405578.1"/>
    </source>
</evidence>
<protein>
    <submittedName>
        <fullName evidence="2">Uncharacterized protein</fullName>
    </submittedName>
</protein>
<feature type="compositionally biased region" description="Basic and acidic residues" evidence="1">
    <location>
        <begin position="23"/>
        <end position="39"/>
    </location>
</feature>
<accession>A0A6G1IBA3</accession>
<dbReference type="AlphaFoldDB" id="A0A6G1IBA3"/>
<name>A0A6G1IBA3_9PEZI</name>